<feature type="non-terminal residue" evidence="1">
    <location>
        <position position="1"/>
    </location>
</feature>
<evidence type="ECO:0000313" key="1">
    <source>
        <dbReference type="EMBL" id="GAI85297.1"/>
    </source>
</evidence>
<dbReference type="AlphaFoldDB" id="X1RWY1"/>
<reference evidence="1" key="1">
    <citation type="journal article" date="2014" name="Front. Microbiol.">
        <title>High frequency of phylogenetically diverse reductive dehalogenase-homologous genes in deep subseafloor sedimentary metagenomes.</title>
        <authorList>
            <person name="Kawai M."/>
            <person name="Futagami T."/>
            <person name="Toyoda A."/>
            <person name="Takaki Y."/>
            <person name="Nishi S."/>
            <person name="Hori S."/>
            <person name="Arai W."/>
            <person name="Tsubouchi T."/>
            <person name="Morono Y."/>
            <person name="Uchiyama I."/>
            <person name="Ito T."/>
            <person name="Fujiyama A."/>
            <person name="Inagaki F."/>
            <person name="Takami H."/>
        </authorList>
    </citation>
    <scope>NUCLEOTIDE SEQUENCE</scope>
    <source>
        <strain evidence="1">Expedition CK06-06</strain>
    </source>
</reference>
<protein>
    <submittedName>
        <fullName evidence="1">Uncharacterized protein</fullName>
    </submittedName>
</protein>
<proteinExistence type="predicted"/>
<accession>X1RWY1</accession>
<comment type="caution">
    <text evidence="1">The sequence shown here is derived from an EMBL/GenBank/DDBJ whole genome shotgun (WGS) entry which is preliminary data.</text>
</comment>
<organism evidence="1">
    <name type="scientific">marine sediment metagenome</name>
    <dbReference type="NCBI Taxonomy" id="412755"/>
    <lineage>
        <taxon>unclassified sequences</taxon>
        <taxon>metagenomes</taxon>
        <taxon>ecological metagenomes</taxon>
    </lineage>
</organism>
<dbReference type="EMBL" id="BARW01012569">
    <property type="protein sequence ID" value="GAI85297.1"/>
    <property type="molecule type" value="Genomic_DNA"/>
</dbReference>
<sequence>DDFGVFEWITDLNLVADEYYIFSYANPTQEPIGQSNKFSVKTALNPIYPEPIKFSSTVTYRPNAVGTVNELTIFGGVTYNYDPPVYCSSG</sequence>
<name>X1RWY1_9ZZZZ</name>
<gene>
    <name evidence="1" type="ORF">S12H4_23595</name>
</gene>